<proteinExistence type="predicted"/>
<evidence type="ECO:0000313" key="1">
    <source>
        <dbReference type="EMBL" id="KAK8752423.1"/>
    </source>
</evidence>
<sequence length="102" mass="11869">MSSRSGGEPDITLNHHCEKLAVMPKNILNQVVTEIKACSFFVFYLDESTDVAFCTQLLVYTRYLKRNSMKWEYLFSKPLITIAYEVVLMTFQNSISDNEWSK</sequence>
<gene>
    <name evidence="1" type="ORF">OTU49_005534</name>
</gene>
<comment type="caution">
    <text evidence="1">The sequence shown here is derived from an EMBL/GenBank/DDBJ whole genome shotgun (WGS) entry which is preliminary data.</text>
</comment>
<keyword evidence="2" id="KW-1185">Reference proteome</keyword>
<name>A0AAW0YL37_CHEQU</name>
<dbReference type="Proteomes" id="UP001445076">
    <property type="component" value="Unassembled WGS sequence"/>
</dbReference>
<accession>A0AAW0YL37</accession>
<dbReference type="PANTHER" id="PTHR45913:SF22">
    <property type="entry name" value="SCAN BOX DOMAIN-CONTAINING PROTEIN"/>
    <property type="match status" value="1"/>
</dbReference>
<protein>
    <submittedName>
        <fullName evidence="1">Uncharacterized protein</fullName>
    </submittedName>
</protein>
<dbReference type="AlphaFoldDB" id="A0AAW0YL37"/>
<dbReference type="PANTHER" id="PTHR45913">
    <property type="entry name" value="EPM2A-INTERACTING PROTEIN 1"/>
    <property type="match status" value="1"/>
</dbReference>
<evidence type="ECO:0000313" key="2">
    <source>
        <dbReference type="Proteomes" id="UP001445076"/>
    </source>
</evidence>
<organism evidence="1 2">
    <name type="scientific">Cherax quadricarinatus</name>
    <name type="common">Australian red claw crayfish</name>
    <dbReference type="NCBI Taxonomy" id="27406"/>
    <lineage>
        <taxon>Eukaryota</taxon>
        <taxon>Metazoa</taxon>
        <taxon>Ecdysozoa</taxon>
        <taxon>Arthropoda</taxon>
        <taxon>Crustacea</taxon>
        <taxon>Multicrustacea</taxon>
        <taxon>Malacostraca</taxon>
        <taxon>Eumalacostraca</taxon>
        <taxon>Eucarida</taxon>
        <taxon>Decapoda</taxon>
        <taxon>Pleocyemata</taxon>
        <taxon>Astacidea</taxon>
        <taxon>Parastacoidea</taxon>
        <taxon>Parastacidae</taxon>
        <taxon>Cherax</taxon>
    </lineage>
</organism>
<reference evidence="1 2" key="1">
    <citation type="journal article" date="2024" name="BMC Genomics">
        <title>Genome assembly of redclaw crayfish (Cherax quadricarinatus) provides insights into its immune adaptation and hypoxia tolerance.</title>
        <authorList>
            <person name="Liu Z."/>
            <person name="Zheng J."/>
            <person name="Li H."/>
            <person name="Fang K."/>
            <person name="Wang S."/>
            <person name="He J."/>
            <person name="Zhou D."/>
            <person name="Weng S."/>
            <person name="Chi M."/>
            <person name="Gu Z."/>
            <person name="He J."/>
            <person name="Li F."/>
            <person name="Wang M."/>
        </authorList>
    </citation>
    <scope>NUCLEOTIDE SEQUENCE [LARGE SCALE GENOMIC DNA]</scope>
    <source>
        <strain evidence="1">ZL_2023a</strain>
    </source>
</reference>
<dbReference type="EMBL" id="JARKIK010000004">
    <property type="protein sequence ID" value="KAK8752423.1"/>
    <property type="molecule type" value="Genomic_DNA"/>
</dbReference>